<dbReference type="Pfam" id="PF08009">
    <property type="entry name" value="CDP-OH_P_tran_2"/>
    <property type="match status" value="1"/>
</dbReference>
<dbReference type="PANTHER" id="PTHR14269:SF61">
    <property type="entry name" value="CDP-DIACYLGLYCEROL--SERINE O-PHOSPHATIDYLTRANSFERASE"/>
    <property type="match status" value="1"/>
</dbReference>
<evidence type="ECO:0000256" key="10">
    <source>
        <dbReference type="ARBA" id="ARBA00023098"/>
    </source>
</evidence>
<keyword evidence="8 17" id="KW-0812">Transmembrane</keyword>
<proteinExistence type="inferred from homology"/>
<evidence type="ECO:0000256" key="8">
    <source>
        <dbReference type="ARBA" id="ARBA00022692"/>
    </source>
</evidence>
<feature type="transmembrane region" description="Helical" evidence="17">
    <location>
        <begin position="237"/>
        <end position="256"/>
    </location>
</feature>
<evidence type="ECO:0000256" key="6">
    <source>
        <dbReference type="ARBA" id="ARBA00022516"/>
    </source>
</evidence>
<evidence type="ECO:0000313" key="20">
    <source>
        <dbReference type="Proteomes" id="UP000637002"/>
    </source>
</evidence>
<dbReference type="InterPro" id="IPR043130">
    <property type="entry name" value="CDP-OH_PTrfase_TM_dom"/>
</dbReference>
<dbReference type="InterPro" id="IPR004533">
    <property type="entry name" value="CDP-diaglyc--ser_O-PTrfase"/>
</dbReference>
<evidence type="ECO:0000256" key="3">
    <source>
        <dbReference type="ARBA" id="ARBA00010441"/>
    </source>
</evidence>
<dbReference type="PANTHER" id="PTHR14269">
    <property type="entry name" value="CDP-DIACYLGLYCEROL--GLYCEROL-3-PHOSPHATE 3-PHOSPHATIDYLTRANSFERASE-RELATED"/>
    <property type="match status" value="1"/>
</dbReference>
<comment type="subcellular location">
    <subcellularLocation>
        <location evidence="2">Endomembrane system</location>
        <topology evidence="2">Multi-pass membrane protein</topology>
    </subcellularLocation>
</comment>
<feature type="domain" description="CDP-alcohol phosphatidyltransferase C-terminal" evidence="18">
    <location>
        <begin position="214"/>
        <end position="250"/>
    </location>
</feature>
<organism evidence="19 20">
    <name type="scientific">Chelatococcus reniformis</name>
    <dbReference type="NCBI Taxonomy" id="1494448"/>
    <lineage>
        <taxon>Bacteria</taxon>
        <taxon>Pseudomonadati</taxon>
        <taxon>Pseudomonadota</taxon>
        <taxon>Alphaproteobacteria</taxon>
        <taxon>Hyphomicrobiales</taxon>
        <taxon>Chelatococcaceae</taxon>
        <taxon>Chelatococcus</taxon>
    </lineage>
</organism>
<evidence type="ECO:0000256" key="7">
    <source>
        <dbReference type="ARBA" id="ARBA00022679"/>
    </source>
</evidence>
<dbReference type="InterPro" id="IPR048254">
    <property type="entry name" value="CDP_ALCOHOL_P_TRANSF_CS"/>
</dbReference>
<reference evidence="19" key="2">
    <citation type="submission" date="2020-09" db="EMBL/GenBank/DDBJ databases">
        <authorList>
            <person name="Sun Q."/>
            <person name="Zhou Y."/>
        </authorList>
    </citation>
    <scope>NUCLEOTIDE SEQUENCE</scope>
    <source>
        <strain evidence="19">CGMCC 1.12919</strain>
    </source>
</reference>
<feature type="transmembrane region" description="Helical" evidence="17">
    <location>
        <begin position="115"/>
        <end position="132"/>
    </location>
</feature>
<evidence type="ECO:0000256" key="2">
    <source>
        <dbReference type="ARBA" id="ARBA00004127"/>
    </source>
</evidence>
<protein>
    <recommendedName>
        <fullName evidence="5">CDP-diacylglycerol--serine O-phosphatidyltransferase</fullName>
        <ecNumber evidence="4">2.7.8.8</ecNumber>
    </recommendedName>
    <alternativeName>
        <fullName evidence="14">Phosphatidylserine synthase</fullName>
    </alternativeName>
</protein>
<evidence type="ECO:0000256" key="13">
    <source>
        <dbReference type="ARBA" id="ARBA00023264"/>
    </source>
</evidence>
<evidence type="ECO:0000256" key="4">
    <source>
        <dbReference type="ARBA" id="ARBA00013174"/>
    </source>
</evidence>
<accession>A0A916UHW5</accession>
<keyword evidence="6" id="KW-0444">Lipid biosynthesis</keyword>
<keyword evidence="7 15" id="KW-0808">Transferase</keyword>
<dbReference type="GO" id="GO:0003882">
    <property type="term" value="F:CDP-diacylglycerol-serine O-phosphatidyltransferase activity"/>
    <property type="evidence" value="ECO:0007669"/>
    <property type="project" value="UniProtKB-EC"/>
</dbReference>
<keyword evidence="13" id="KW-1208">Phospholipid metabolism</keyword>
<dbReference type="RefSeq" id="WP_188610396.1">
    <property type="nucleotide sequence ID" value="NZ_BMGG01000006.1"/>
</dbReference>
<feature type="transmembrane region" description="Helical" evidence="17">
    <location>
        <begin position="215"/>
        <end position="231"/>
    </location>
</feature>
<evidence type="ECO:0000256" key="14">
    <source>
        <dbReference type="ARBA" id="ARBA00032361"/>
    </source>
</evidence>
<evidence type="ECO:0000256" key="11">
    <source>
        <dbReference type="ARBA" id="ARBA00023136"/>
    </source>
</evidence>
<evidence type="ECO:0000256" key="1">
    <source>
        <dbReference type="ARBA" id="ARBA00000287"/>
    </source>
</evidence>
<dbReference type="EC" id="2.7.8.8" evidence="4"/>
<keyword evidence="10" id="KW-0443">Lipid metabolism</keyword>
<feature type="transmembrane region" description="Helical" evidence="17">
    <location>
        <begin position="184"/>
        <end position="203"/>
    </location>
</feature>
<dbReference type="AlphaFoldDB" id="A0A916UHW5"/>
<keyword evidence="11 17" id="KW-0472">Membrane</keyword>
<evidence type="ECO:0000256" key="5">
    <source>
        <dbReference type="ARBA" id="ARBA00017171"/>
    </source>
</evidence>
<dbReference type="EMBL" id="BMGG01000006">
    <property type="protein sequence ID" value="GGC72972.1"/>
    <property type="molecule type" value="Genomic_DNA"/>
</dbReference>
<sequence>MSDLFPPFAPDGSEEPRRRGFQPVPLRVLVPNVITLFALCLGLSAIRLGIEGKLDTAVIAIVIAAILDGVDGRVARFLKGTSRFGAELDSLADFVNFGVAPALLLYTFTLDELRSIGWIVALVYTVAAALRLARFNVSLDDPARPEWKKDYFVGLAAPAGAISALLPVYLHLLGLPTQHMAPVIMVYLLAIAFLMVSNLPTFAGKTFGRRIPREWVLPLFVACVLVVALLASFTFEVLAVLTIAYLAYFPFGVAAYRARERREAAVASQVERSAPSERTPPADRPGGAGDAAEPRVD</sequence>
<evidence type="ECO:0000259" key="18">
    <source>
        <dbReference type="Pfam" id="PF08009"/>
    </source>
</evidence>
<evidence type="ECO:0000256" key="17">
    <source>
        <dbReference type="SAM" id="Phobius"/>
    </source>
</evidence>
<feature type="transmembrane region" description="Helical" evidence="17">
    <location>
        <begin position="152"/>
        <end position="172"/>
    </location>
</feature>
<feature type="transmembrane region" description="Helical" evidence="17">
    <location>
        <begin position="28"/>
        <end position="50"/>
    </location>
</feature>
<keyword evidence="12" id="KW-0594">Phospholipid biosynthesis</keyword>
<comment type="similarity">
    <text evidence="3 15">Belongs to the CDP-alcohol phosphatidyltransferase class-I family.</text>
</comment>
<gene>
    <name evidence="19" type="primary">pssA</name>
    <name evidence="19" type="ORF">GCM10010994_34190</name>
</gene>
<evidence type="ECO:0000256" key="9">
    <source>
        <dbReference type="ARBA" id="ARBA00022989"/>
    </source>
</evidence>
<dbReference type="Proteomes" id="UP000637002">
    <property type="component" value="Unassembled WGS sequence"/>
</dbReference>
<dbReference type="InterPro" id="IPR012616">
    <property type="entry name" value="CDP-OH_P_trans_C"/>
</dbReference>
<dbReference type="GO" id="GO:0016020">
    <property type="term" value="C:membrane"/>
    <property type="evidence" value="ECO:0007669"/>
    <property type="project" value="InterPro"/>
</dbReference>
<feature type="transmembrane region" description="Helical" evidence="17">
    <location>
        <begin position="56"/>
        <end position="78"/>
    </location>
</feature>
<feature type="region of interest" description="Disordered" evidence="16">
    <location>
        <begin position="267"/>
        <end position="297"/>
    </location>
</feature>
<comment type="caution">
    <text evidence="19">The sequence shown here is derived from an EMBL/GenBank/DDBJ whole genome shotgun (WGS) entry which is preliminary data.</text>
</comment>
<dbReference type="GO" id="GO:0012505">
    <property type="term" value="C:endomembrane system"/>
    <property type="evidence" value="ECO:0007669"/>
    <property type="project" value="UniProtKB-SubCell"/>
</dbReference>
<evidence type="ECO:0000256" key="16">
    <source>
        <dbReference type="SAM" id="MobiDB-lite"/>
    </source>
</evidence>
<keyword evidence="9 17" id="KW-1133">Transmembrane helix</keyword>
<dbReference type="GO" id="GO:0008654">
    <property type="term" value="P:phospholipid biosynthetic process"/>
    <property type="evidence" value="ECO:0007669"/>
    <property type="project" value="UniProtKB-KW"/>
</dbReference>
<dbReference type="PROSITE" id="PS00379">
    <property type="entry name" value="CDP_ALCOHOL_P_TRANSF"/>
    <property type="match status" value="1"/>
</dbReference>
<keyword evidence="20" id="KW-1185">Reference proteome</keyword>
<dbReference type="InterPro" id="IPR000462">
    <property type="entry name" value="CDP-OH_P_trans"/>
</dbReference>
<name>A0A916UHW5_9HYPH</name>
<evidence type="ECO:0000256" key="12">
    <source>
        <dbReference type="ARBA" id="ARBA00023209"/>
    </source>
</evidence>
<dbReference type="Pfam" id="PF01066">
    <property type="entry name" value="CDP-OH_P_transf"/>
    <property type="match status" value="1"/>
</dbReference>
<evidence type="ECO:0000313" key="19">
    <source>
        <dbReference type="EMBL" id="GGC72972.1"/>
    </source>
</evidence>
<dbReference type="InterPro" id="IPR050324">
    <property type="entry name" value="CDP-alcohol_PTase-I"/>
</dbReference>
<dbReference type="NCBIfam" id="TIGR00473">
    <property type="entry name" value="pssA"/>
    <property type="match status" value="1"/>
</dbReference>
<dbReference type="Gene3D" id="1.20.120.1760">
    <property type="match status" value="1"/>
</dbReference>
<comment type="catalytic activity">
    <reaction evidence="1">
        <text>a CDP-1,2-diacyl-sn-glycerol + L-serine = a 1,2-diacyl-sn-glycero-3-phospho-L-serine + CMP + H(+)</text>
        <dbReference type="Rhea" id="RHEA:16913"/>
        <dbReference type="ChEBI" id="CHEBI:15378"/>
        <dbReference type="ChEBI" id="CHEBI:33384"/>
        <dbReference type="ChEBI" id="CHEBI:57262"/>
        <dbReference type="ChEBI" id="CHEBI:58332"/>
        <dbReference type="ChEBI" id="CHEBI:60377"/>
        <dbReference type="EC" id="2.7.8.8"/>
    </reaction>
</comment>
<evidence type="ECO:0000256" key="15">
    <source>
        <dbReference type="RuleBase" id="RU003750"/>
    </source>
</evidence>
<reference evidence="19" key="1">
    <citation type="journal article" date="2014" name="Int. J. Syst. Evol. Microbiol.">
        <title>Complete genome sequence of Corynebacterium casei LMG S-19264T (=DSM 44701T), isolated from a smear-ripened cheese.</title>
        <authorList>
            <consortium name="US DOE Joint Genome Institute (JGI-PGF)"/>
            <person name="Walter F."/>
            <person name="Albersmeier A."/>
            <person name="Kalinowski J."/>
            <person name="Ruckert C."/>
        </authorList>
    </citation>
    <scope>NUCLEOTIDE SEQUENCE</scope>
    <source>
        <strain evidence="19">CGMCC 1.12919</strain>
    </source>
</reference>